<dbReference type="STRING" id="351607.Acel_0851"/>
<comment type="subcellular location">
    <subcellularLocation>
        <location evidence="1">Cell membrane</location>
        <topology evidence="1">Multi-pass membrane protein</topology>
    </subcellularLocation>
</comment>
<dbReference type="GO" id="GO:0071978">
    <property type="term" value="P:bacterial-type flagellum-dependent swarming motility"/>
    <property type="evidence" value="ECO:0007669"/>
    <property type="project" value="InterPro"/>
</dbReference>
<evidence type="ECO:0000256" key="3">
    <source>
        <dbReference type="ARBA" id="ARBA00022448"/>
    </source>
</evidence>
<proteinExistence type="inferred from homology"/>
<comment type="similarity">
    <text evidence="2">Belongs to the MotA family.</text>
</comment>
<evidence type="ECO:0000256" key="2">
    <source>
        <dbReference type="ARBA" id="ARBA00008038"/>
    </source>
</evidence>
<feature type="transmembrane region" description="Helical" evidence="8">
    <location>
        <begin position="5"/>
        <end position="22"/>
    </location>
</feature>
<organism evidence="10 11">
    <name type="scientific">Acidothermus cellulolyticus (strain ATCC 43068 / DSM 8971 / 11B)</name>
    <dbReference type="NCBI Taxonomy" id="351607"/>
    <lineage>
        <taxon>Bacteria</taxon>
        <taxon>Bacillati</taxon>
        <taxon>Actinomycetota</taxon>
        <taxon>Actinomycetes</taxon>
        <taxon>Acidothermales</taxon>
        <taxon>Acidothermaceae</taxon>
        <taxon>Acidothermus</taxon>
    </lineage>
</organism>
<protein>
    <submittedName>
        <fullName evidence="10">MotA/TolQ/ExbB proton channel</fullName>
    </submittedName>
</protein>
<dbReference type="Proteomes" id="UP000008221">
    <property type="component" value="Chromosome"/>
</dbReference>
<gene>
    <name evidence="10" type="ordered locus">Acel_0851</name>
</gene>
<feature type="transmembrane region" description="Helical" evidence="8">
    <location>
        <begin position="145"/>
        <end position="169"/>
    </location>
</feature>
<accession>A0LT64</accession>
<dbReference type="PANTHER" id="PTHR30433:SF3">
    <property type="entry name" value="MOTILITY PROTEIN A"/>
    <property type="match status" value="1"/>
</dbReference>
<dbReference type="InterPro" id="IPR047055">
    <property type="entry name" value="MotA-like"/>
</dbReference>
<keyword evidence="5 8" id="KW-0812">Transmembrane</keyword>
<feature type="domain" description="MotA/TolQ/ExbB proton channel" evidence="9">
    <location>
        <begin position="100"/>
        <end position="219"/>
    </location>
</feature>
<dbReference type="GO" id="GO:0006935">
    <property type="term" value="P:chemotaxis"/>
    <property type="evidence" value="ECO:0007669"/>
    <property type="project" value="InterPro"/>
</dbReference>
<dbReference type="OrthoDB" id="9806929at2"/>
<dbReference type="PROSITE" id="PS01307">
    <property type="entry name" value="MOTA"/>
    <property type="match status" value="1"/>
</dbReference>
<keyword evidence="7 8" id="KW-0472">Membrane</keyword>
<dbReference type="InParanoid" id="A0LT64"/>
<evidence type="ECO:0000259" key="9">
    <source>
        <dbReference type="Pfam" id="PF01618"/>
    </source>
</evidence>
<keyword evidence="6 8" id="KW-1133">Transmembrane helix</keyword>
<dbReference type="GO" id="GO:0005886">
    <property type="term" value="C:plasma membrane"/>
    <property type="evidence" value="ECO:0007669"/>
    <property type="project" value="UniProtKB-SubCell"/>
</dbReference>
<feature type="transmembrane region" description="Helical" evidence="8">
    <location>
        <begin position="181"/>
        <end position="203"/>
    </location>
</feature>
<keyword evidence="3" id="KW-0813">Transport</keyword>
<dbReference type="RefSeq" id="WP_011719687.1">
    <property type="nucleotide sequence ID" value="NC_008578.1"/>
</dbReference>
<dbReference type="PANTHER" id="PTHR30433">
    <property type="entry name" value="CHEMOTAXIS PROTEIN MOTA"/>
    <property type="match status" value="1"/>
</dbReference>
<dbReference type="eggNOG" id="COG1291">
    <property type="taxonomic scope" value="Bacteria"/>
</dbReference>
<feature type="transmembrane region" description="Helical" evidence="8">
    <location>
        <begin position="34"/>
        <end position="53"/>
    </location>
</feature>
<evidence type="ECO:0000256" key="8">
    <source>
        <dbReference type="SAM" id="Phobius"/>
    </source>
</evidence>
<dbReference type="InterPro" id="IPR002898">
    <property type="entry name" value="MotA_ExbB_proton_chnl"/>
</dbReference>
<evidence type="ECO:0000256" key="4">
    <source>
        <dbReference type="ARBA" id="ARBA00022475"/>
    </source>
</evidence>
<dbReference type="EMBL" id="CP000481">
    <property type="protein sequence ID" value="ABK52624.1"/>
    <property type="molecule type" value="Genomic_DNA"/>
</dbReference>
<evidence type="ECO:0000313" key="11">
    <source>
        <dbReference type="Proteomes" id="UP000008221"/>
    </source>
</evidence>
<evidence type="ECO:0000313" key="10">
    <source>
        <dbReference type="EMBL" id="ABK52624.1"/>
    </source>
</evidence>
<keyword evidence="11" id="KW-1185">Reference proteome</keyword>
<evidence type="ECO:0000256" key="6">
    <source>
        <dbReference type="ARBA" id="ARBA00022989"/>
    </source>
</evidence>
<evidence type="ECO:0000256" key="5">
    <source>
        <dbReference type="ARBA" id="ARBA00022692"/>
    </source>
</evidence>
<dbReference type="KEGG" id="ace:Acel_0851"/>
<dbReference type="HOGENOM" id="CLU_079895_0_0_11"/>
<dbReference type="AlphaFoldDB" id="A0LT64"/>
<sequence length="260" mass="27710">MDVGTIVGILLGFSGIFMSMILEGSKPTAILLPAPMMLVILGTLGAAMAGGLLKDTTGSVKWIKTALLAKPIRPDGLVDELVKLADRARREGLLALEDAANEVDDDFLRKGLQLAIDGTDPEELREILDAEIVAKRTEYKQGAKLFLDMGGYSPTLGIIGTVVSLIHVLANLSSPESLGKLIASAFVATLWGVMLANIVWLPLSNKIGRLGELAVQQMELVIEGVLSIQAGVNPRLIRQKLQSLLPADPKAEKAKQEKAA</sequence>
<keyword evidence="4" id="KW-1003">Cell membrane</keyword>
<evidence type="ECO:0000256" key="7">
    <source>
        <dbReference type="ARBA" id="ARBA00023136"/>
    </source>
</evidence>
<dbReference type="Pfam" id="PF01618">
    <property type="entry name" value="MotA_ExbB"/>
    <property type="match status" value="1"/>
</dbReference>
<name>A0LT64_ACIC1</name>
<reference evidence="10 11" key="1">
    <citation type="journal article" date="2009" name="Genome Res.">
        <title>Complete genome of the cellulolytic thermophile Acidothermus cellulolyticus 11B provides insights into its ecophysiological and evolutionary adaptations.</title>
        <authorList>
            <person name="Barabote R.D."/>
            <person name="Xie G."/>
            <person name="Leu D.H."/>
            <person name="Normand P."/>
            <person name="Necsulea A."/>
            <person name="Daubin V."/>
            <person name="Medigue C."/>
            <person name="Adney W.S."/>
            <person name="Xu X.C."/>
            <person name="Lapidus A."/>
            <person name="Parales R.E."/>
            <person name="Detter C."/>
            <person name="Pujic P."/>
            <person name="Bruce D."/>
            <person name="Lavire C."/>
            <person name="Challacombe J.F."/>
            <person name="Brettin T.S."/>
            <person name="Berry A.M."/>
        </authorList>
    </citation>
    <scope>NUCLEOTIDE SEQUENCE [LARGE SCALE GENOMIC DNA]</scope>
    <source>
        <strain evidence="11">ATCC 43068 / DSM 8971 / 11B</strain>
    </source>
</reference>
<dbReference type="InterPro" id="IPR000540">
    <property type="entry name" value="Flag_MotA_CS"/>
</dbReference>
<evidence type="ECO:0000256" key="1">
    <source>
        <dbReference type="ARBA" id="ARBA00004651"/>
    </source>
</evidence>